<feature type="domain" description="GIY-YIG" evidence="2">
    <location>
        <begin position="4"/>
        <end position="81"/>
    </location>
</feature>
<dbReference type="EMBL" id="CP051180">
    <property type="protein sequence ID" value="QIZ76339.1"/>
    <property type="molecule type" value="Genomic_DNA"/>
</dbReference>
<organism evidence="3 4">
    <name type="scientific">Ferrimonas lipolytica</name>
    <dbReference type="NCBI Taxonomy" id="2724191"/>
    <lineage>
        <taxon>Bacteria</taxon>
        <taxon>Pseudomonadati</taxon>
        <taxon>Pseudomonadota</taxon>
        <taxon>Gammaproteobacteria</taxon>
        <taxon>Alteromonadales</taxon>
        <taxon>Ferrimonadaceae</taxon>
        <taxon>Ferrimonas</taxon>
    </lineage>
</organism>
<dbReference type="InterPro" id="IPR035901">
    <property type="entry name" value="GIY-YIG_endonuc_sf"/>
</dbReference>
<evidence type="ECO:0000313" key="4">
    <source>
        <dbReference type="Proteomes" id="UP000501602"/>
    </source>
</evidence>
<proteinExistence type="inferred from homology"/>
<evidence type="ECO:0000313" key="3">
    <source>
        <dbReference type="EMBL" id="QIZ76339.1"/>
    </source>
</evidence>
<dbReference type="RefSeq" id="WP_168659599.1">
    <property type="nucleotide sequence ID" value="NZ_CP051180.1"/>
</dbReference>
<sequence>MSTRNWHYYLIENSLSQLYTGITTDVERRFAEHQANGAKTARSLRGKGPLILRHHSHAGDHSNALKLERRIKRLSRAHKLALIAGSISIEQLWPELTP</sequence>
<dbReference type="PANTHER" id="PTHR34477">
    <property type="entry name" value="UPF0213 PROTEIN YHBQ"/>
    <property type="match status" value="1"/>
</dbReference>
<dbReference type="Proteomes" id="UP000501602">
    <property type="component" value="Chromosome"/>
</dbReference>
<dbReference type="InterPro" id="IPR050190">
    <property type="entry name" value="UPF0213_domain"/>
</dbReference>
<dbReference type="InterPro" id="IPR000305">
    <property type="entry name" value="GIY-YIG_endonuc"/>
</dbReference>
<reference evidence="3 4" key="1">
    <citation type="submission" date="2020-04" db="EMBL/GenBank/DDBJ databases">
        <title>Ferrimonas sp. S7 isolated from sea water.</title>
        <authorList>
            <person name="Bae S.S."/>
            <person name="Baek K."/>
        </authorList>
    </citation>
    <scope>NUCLEOTIDE SEQUENCE [LARGE SCALE GENOMIC DNA]</scope>
    <source>
        <strain evidence="3 4">S7</strain>
    </source>
</reference>
<gene>
    <name evidence="3" type="ORF">HER31_05325</name>
</gene>
<dbReference type="PROSITE" id="PS50164">
    <property type="entry name" value="GIY_YIG"/>
    <property type="match status" value="1"/>
</dbReference>
<dbReference type="PANTHER" id="PTHR34477:SF1">
    <property type="entry name" value="UPF0213 PROTEIN YHBQ"/>
    <property type="match status" value="1"/>
</dbReference>
<evidence type="ECO:0000259" key="2">
    <source>
        <dbReference type="PROSITE" id="PS50164"/>
    </source>
</evidence>
<evidence type="ECO:0000256" key="1">
    <source>
        <dbReference type="ARBA" id="ARBA00007435"/>
    </source>
</evidence>
<name>A0A6H1UCH2_9GAMM</name>
<dbReference type="CDD" id="cd10456">
    <property type="entry name" value="GIY-YIG_UPF0213"/>
    <property type="match status" value="1"/>
</dbReference>
<dbReference type="SUPFAM" id="SSF82771">
    <property type="entry name" value="GIY-YIG endonuclease"/>
    <property type="match status" value="1"/>
</dbReference>
<dbReference type="KEGG" id="fes:HER31_05325"/>
<dbReference type="Pfam" id="PF01541">
    <property type="entry name" value="GIY-YIG"/>
    <property type="match status" value="1"/>
</dbReference>
<dbReference type="Gene3D" id="3.40.1440.10">
    <property type="entry name" value="GIY-YIG endonuclease"/>
    <property type="match status" value="1"/>
</dbReference>
<keyword evidence="4" id="KW-1185">Reference proteome</keyword>
<comment type="similarity">
    <text evidence="1">Belongs to the UPF0213 family.</text>
</comment>
<accession>A0A6H1UCH2</accession>
<dbReference type="AlphaFoldDB" id="A0A6H1UCH2"/>
<protein>
    <submittedName>
        <fullName evidence="3">GIY-YIG nuclease family protein</fullName>
    </submittedName>
</protein>